<feature type="compositionally biased region" description="Acidic residues" evidence="1">
    <location>
        <begin position="31"/>
        <end position="85"/>
    </location>
</feature>
<accession>A0A3E0J4L5</accession>
<proteinExistence type="predicted"/>
<dbReference type="Proteomes" id="UP000256305">
    <property type="component" value="Unassembled WGS sequence"/>
</dbReference>
<name>A0A3E0J4L5_9BACI</name>
<evidence type="ECO:0000313" key="3">
    <source>
        <dbReference type="Proteomes" id="UP000256305"/>
    </source>
</evidence>
<protein>
    <submittedName>
        <fullName evidence="2">Uncharacterized protein</fullName>
    </submittedName>
</protein>
<sequence length="245" mass="26765">MAKQKKSFIKKWWFWGVVILVVFAAAQGGGEEQDQAEAEPEETPVEEVEAASTEAEETSTEENEASAEEETEEPIVEETEEEVPAENDTVKVSTGMHEVGTDIEPGLYKSEGSVYYWERLAGFSGEFDDIIANGNPQGQEYVEVKESDTAFSTQGTGSWTLIDDSYAPETQTSFGDGTYLVGKDIEPGTYKSESGGGYWARLSGFSGELDTIIANDNPGGSSIVEIQESDRGFQTWGNGEWTKVE</sequence>
<evidence type="ECO:0000313" key="2">
    <source>
        <dbReference type="EMBL" id="REJ07749.1"/>
    </source>
</evidence>
<dbReference type="EMBL" id="QUAE01000015">
    <property type="protein sequence ID" value="REJ07749.1"/>
    <property type="molecule type" value="Genomic_DNA"/>
</dbReference>
<evidence type="ECO:0000256" key="1">
    <source>
        <dbReference type="SAM" id="MobiDB-lite"/>
    </source>
</evidence>
<dbReference type="RefSeq" id="WP_115824400.1">
    <property type="nucleotide sequence ID" value="NZ_QUAE01000015.1"/>
</dbReference>
<feature type="region of interest" description="Disordered" evidence="1">
    <location>
        <begin position="29"/>
        <end position="90"/>
    </location>
</feature>
<gene>
    <name evidence="2" type="ORF">DYE48_15390</name>
</gene>
<comment type="caution">
    <text evidence="2">The sequence shown here is derived from an EMBL/GenBank/DDBJ whole genome shotgun (WGS) entry which is preliminary data.</text>
</comment>
<keyword evidence="3" id="KW-1185">Reference proteome</keyword>
<reference evidence="2 3" key="1">
    <citation type="submission" date="2018-08" db="EMBL/GenBank/DDBJ databases">
        <title>Genome sequence of Halobacillus trueperi KCTC 3686.</title>
        <authorList>
            <person name="Cho K.H."/>
            <person name="Kwak M.-J."/>
            <person name="Kim B.-Y."/>
            <person name="Chun J."/>
        </authorList>
    </citation>
    <scope>NUCLEOTIDE SEQUENCE [LARGE SCALE GENOMIC DNA]</scope>
    <source>
        <strain evidence="2 3">KCTC 3686</strain>
    </source>
</reference>
<organism evidence="2 3">
    <name type="scientific">Halobacillus trueperi</name>
    <dbReference type="NCBI Taxonomy" id="156205"/>
    <lineage>
        <taxon>Bacteria</taxon>
        <taxon>Bacillati</taxon>
        <taxon>Bacillota</taxon>
        <taxon>Bacilli</taxon>
        <taxon>Bacillales</taxon>
        <taxon>Bacillaceae</taxon>
        <taxon>Halobacillus</taxon>
    </lineage>
</organism>
<dbReference type="AlphaFoldDB" id="A0A3E0J4L5"/>